<evidence type="ECO:0000256" key="7">
    <source>
        <dbReference type="PROSITE-ProRule" id="PRU00042"/>
    </source>
</evidence>
<dbReference type="PROSITE" id="PS50157">
    <property type="entry name" value="ZINC_FINGER_C2H2_2"/>
    <property type="match status" value="2"/>
</dbReference>
<accession>A0A6A5RXS5</accession>
<dbReference type="PANTHER" id="PTHR40626">
    <property type="entry name" value="MIP31509P"/>
    <property type="match status" value="1"/>
</dbReference>
<dbReference type="GO" id="GO:0000978">
    <property type="term" value="F:RNA polymerase II cis-regulatory region sequence-specific DNA binding"/>
    <property type="evidence" value="ECO:0007669"/>
    <property type="project" value="InterPro"/>
</dbReference>
<dbReference type="GO" id="GO:0008270">
    <property type="term" value="F:zinc ion binding"/>
    <property type="evidence" value="ECO:0007669"/>
    <property type="project" value="UniProtKB-KW"/>
</dbReference>
<evidence type="ECO:0000256" key="1">
    <source>
        <dbReference type="ARBA" id="ARBA00004123"/>
    </source>
</evidence>
<dbReference type="PROSITE" id="PS00028">
    <property type="entry name" value="ZINC_FINGER_C2H2_1"/>
    <property type="match status" value="2"/>
</dbReference>
<dbReference type="InterPro" id="IPR007219">
    <property type="entry name" value="XnlR_reg_dom"/>
</dbReference>
<evidence type="ECO:0000256" key="6">
    <source>
        <dbReference type="ARBA" id="ARBA00023242"/>
    </source>
</evidence>
<evidence type="ECO:0000256" key="4">
    <source>
        <dbReference type="ARBA" id="ARBA00022771"/>
    </source>
</evidence>
<keyword evidence="4 7" id="KW-0863">Zinc-finger</keyword>
<evidence type="ECO:0000256" key="2">
    <source>
        <dbReference type="ARBA" id="ARBA00022723"/>
    </source>
</evidence>
<evidence type="ECO:0000256" key="5">
    <source>
        <dbReference type="ARBA" id="ARBA00022833"/>
    </source>
</evidence>
<keyword evidence="11" id="KW-1185">Reference proteome</keyword>
<dbReference type="FunFam" id="3.30.160.60:FF:000100">
    <property type="entry name" value="Zinc finger 45-like"/>
    <property type="match status" value="1"/>
</dbReference>
<keyword evidence="5" id="KW-0862">Zinc</keyword>
<gene>
    <name evidence="10" type="ORF">M421DRAFT_54175</name>
</gene>
<feature type="domain" description="C2H2-type" evidence="9">
    <location>
        <begin position="4"/>
        <end position="31"/>
    </location>
</feature>
<dbReference type="GeneID" id="54352857"/>
<evidence type="ECO:0000313" key="11">
    <source>
        <dbReference type="Proteomes" id="UP000800082"/>
    </source>
</evidence>
<reference evidence="10" key="1">
    <citation type="journal article" date="2020" name="Stud. Mycol.">
        <title>101 Dothideomycetes genomes: a test case for predicting lifestyles and emergence of pathogens.</title>
        <authorList>
            <person name="Haridas S."/>
            <person name="Albert R."/>
            <person name="Binder M."/>
            <person name="Bloem J."/>
            <person name="Labutti K."/>
            <person name="Salamov A."/>
            <person name="Andreopoulos B."/>
            <person name="Baker S."/>
            <person name="Barry K."/>
            <person name="Bills G."/>
            <person name="Bluhm B."/>
            <person name="Cannon C."/>
            <person name="Castanera R."/>
            <person name="Culley D."/>
            <person name="Daum C."/>
            <person name="Ezra D."/>
            <person name="Gonzalez J."/>
            <person name="Henrissat B."/>
            <person name="Kuo A."/>
            <person name="Liang C."/>
            <person name="Lipzen A."/>
            <person name="Lutzoni F."/>
            <person name="Magnuson J."/>
            <person name="Mondo S."/>
            <person name="Nolan M."/>
            <person name="Ohm R."/>
            <person name="Pangilinan J."/>
            <person name="Park H.-J."/>
            <person name="Ramirez L."/>
            <person name="Alfaro M."/>
            <person name="Sun H."/>
            <person name="Tritt A."/>
            <person name="Yoshinaga Y."/>
            <person name="Zwiers L.-H."/>
            <person name="Turgeon B."/>
            <person name="Goodwin S."/>
            <person name="Spatafora J."/>
            <person name="Crous P."/>
            <person name="Grigoriev I."/>
        </authorList>
    </citation>
    <scope>NUCLEOTIDE SEQUENCE</scope>
    <source>
        <strain evidence="10">CBS 183.55</strain>
    </source>
</reference>
<keyword evidence="6" id="KW-0539">Nucleus</keyword>
<evidence type="ECO:0000259" key="9">
    <source>
        <dbReference type="PROSITE" id="PS50157"/>
    </source>
</evidence>
<dbReference type="InterPro" id="IPR036236">
    <property type="entry name" value="Znf_C2H2_sf"/>
</dbReference>
<comment type="subcellular location">
    <subcellularLocation>
        <location evidence="1">Nucleus</location>
    </subcellularLocation>
</comment>
<feature type="region of interest" description="Disordered" evidence="8">
    <location>
        <begin position="218"/>
        <end position="251"/>
    </location>
</feature>
<keyword evidence="2" id="KW-0479">Metal-binding</keyword>
<dbReference type="OrthoDB" id="10018191at2759"/>
<dbReference type="GO" id="GO:0005634">
    <property type="term" value="C:nucleus"/>
    <property type="evidence" value="ECO:0007669"/>
    <property type="project" value="UniProtKB-SubCell"/>
</dbReference>
<evidence type="ECO:0000256" key="3">
    <source>
        <dbReference type="ARBA" id="ARBA00022737"/>
    </source>
</evidence>
<dbReference type="SUPFAM" id="SSF57667">
    <property type="entry name" value="beta-beta-alpha zinc fingers"/>
    <property type="match status" value="1"/>
</dbReference>
<dbReference type="EMBL" id="ML978959">
    <property type="protein sequence ID" value="KAF1932150.1"/>
    <property type="molecule type" value="Genomic_DNA"/>
</dbReference>
<dbReference type="RefSeq" id="XP_033452398.1">
    <property type="nucleotide sequence ID" value="XM_033595190.1"/>
</dbReference>
<feature type="domain" description="C2H2-type" evidence="9">
    <location>
        <begin position="32"/>
        <end position="54"/>
    </location>
</feature>
<dbReference type="Pfam" id="PF04082">
    <property type="entry name" value="Fungal_trans"/>
    <property type="match status" value="1"/>
</dbReference>
<dbReference type="Gene3D" id="3.30.160.60">
    <property type="entry name" value="Classic Zinc Finger"/>
    <property type="match status" value="2"/>
</dbReference>
<organism evidence="10 11">
    <name type="scientific">Didymella exigua CBS 183.55</name>
    <dbReference type="NCBI Taxonomy" id="1150837"/>
    <lineage>
        <taxon>Eukaryota</taxon>
        <taxon>Fungi</taxon>
        <taxon>Dikarya</taxon>
        <taxon>Ascomycota</taxon>
        <taxon>Pezizomycotina</taxon>
        <taxon>Dothideomycetes</taxon>
        <taxon>Pleosporomycetidae</taxon>
        <taxon>Pleosporales</taxon>
        <taxon>Pleosporineae</taxon>
        <taxon>Didymellaceae</taxon>
        <taxon>Didymella</taxon>
    </lineage>
</organism>
<feature type="compositionally biased region" description="Polar residues" evidence="8">
    <location>
        <begin position="139"/>
        <end position="148"/>
    </location>
</feature>
<evidence type="ECO:0000256" key="8">
    <source>
        <dbReference type="SAM" id="MobiDB-lite"/>
    </source>
</evidence>
<feature type="compositionally biased region" description="Polar residues" evidence="8">
    <location>
        <begin position="68"/>
        <end position="81"/>
    </location>
</feature>
<feature type="region of interest" description="Disordered" evidence="8">
    <location>
        <begin position="60"/>
        <end position="118"/>
    </location>
</feature>
<keyword evidence="3" id="KW-0677">Repeat</keyword>
<protein>
    <recommendedName>
        <fullName evidence="9">C2H2-type domain-containing protein</fullName>
    </recommendedName>
</protein>
<dbReference type="SMART" id="SM00355">
    <property type="entry name" value="ZnF_C2H2"/>
    <property type="match status" value="2"/>
</dbReference>
<dbReference type="Proteomes" id="UP000800082">
    <property type="component" value="Unassembled WGS sequence"/>
</dbReference>
<evidence type="ECO:0000313" key="10">
    <source>
        <dbReference type="EMBL" id="KAF1932150.1"/>
    </source>
</evidence>
<feature type="region of interest" description="Disordered" evidence="8">
    <location>
        <begin position="137"/>
        <end position="159"/>
    </location>
</feature>
<sequence length="867" mass="95853">MALKQCSMCDRTFTKLEHLKRHERSHTKERPYECPTCNKSFSRSDVLFRHCKGHNQVAMNRRKDEQQSHGSLQPTDLSSQPLHFHPPVHMAGPTPAPSLPGGDMSLPEGENAPAIHPNSGHRMEALINAAQHLEPTAYPSWQSPNSLHPDSYQMAGHHDSNLGPPIDPSMESLSFTSATSSGNFDPWAFDLMQSHQAMLGQTTSSSLRSWLFTPDGNLDTPNGNHRPDLDESLYQDGAAGPSHDEGSPSDAVSIASKIPRERFVRVANCWPPQISRTTRTMPILWQDLALQGCPNIFADDTTHMIEQHPSQDQRRNSRWCLDELRRKSLQDVLAQAPPADNLRFNHRGSFVGTNSMAISGNSLPFPPTEILDIALEMYQNYFHPTLPVVHVPTFSAKQAAQPLLLSMCLIGMSIIGTAGAVKFVTHSFPSLLQLVLADLRSLRSSKDPPQRHMRTIATGLLVLNLASITGRKNRIAQAEELYIELITVSQNQGLFSVNDGMDVGDLLHSLADGEHRWRAWVNIECVKRITYGLIQADSWWAGHLSSSPIIRPELVQVYPVTNQSLYQAESSTAWIHMVDQGTPAHIDAITSYPDLAPAPNSRSLELACNQLTLISLRMLEANDRVGVKSEHQHLEPWRVFADDERSRGIVPLMVSFRSIHDLNSLVLWHKLCMRLGANMQNFELAAGRAGAGPAATALELVSAWTQTSTARRSILHAAHIYKLLSDRKVSDVVHPQSIVALFHAALVLGLYVFTVPPSANSSTAAGYELSDPVDWVIVERVGLVDREEYSNAIKTESAAARFILHGGSLSMGNVALEAGYAAARKTLLHCADLMEGMGRWKSRTFSQILHIMSDDLTEFNGPDHDDG</sequence>
<proteinExistence type="predicted"/>
<dbReference type="AlphaFoldDB" id="A0A6A5RXS5"/>
<dbReference type="GO" id="GO:0000981">
    <property type="term" value="F:DNA-binding transcription factor activity, RNA polymerase II-specific"/>
    <property type="evidence" value="ECO:0007669"/>
    <property type="project" value="InterPro"/>
</dbReference>
<name>A0A6A5RXS5_9PLEO</name>
<dbReference type="PANTHER" id="PTHR40626:SF7">
    <property type="entry name" value="TRANSCRIPTION FACTOR, PUTATIVE (AFU_ORTHOLOGUE AFUA_1G04110)-RELATED"/>
    <property type="match status" value="1"/>
</dbReference>
<dbReference type="GO" id="GO:0000785">
    <property type="term" value="C:chromatin"/>
    <property type="evidence" value="ECO:0007669"/>
    <property type="project" value="TreeGrafter"/>
</dbReference>
<dbReference type="GO" id="GO:0006351">
    <property type="term" value="P:DNA-templated transcription"/>
    <property type="evidence" value="ECO:0007669"/>
    <property type="project" value="InterPro"/>
</dbReference>
<dbReference type="InterPro" id="IPR013087">
    <property type="entry name" value="Znf_C2H2_type"/>
</dbReference>
<dbReference type="CDD" id="cd12148">
    <property type="entry name" value="fungal_TF_MHR"/>
    <property type="match status" value="1"/>
</dbReference>
<dbReference type="InterPro" id="IPR051059">
    <property type="entry name" value="VerF-like"/>
</dbReference>
<dbReference type="Pfam" id="PF12874">
    <property type="entry name" value="zf-met"/>
    <property type="match status" value="2"/>
</dbReference>